<dbReference type="AlphaFoldDB" id="A0A7W3Y1W3"/>
<evidence type="ECO:0000313" key="2">
    <source>
        <dbReference type="EMBL" id="MBB0244781.1"/>
    </source>
</evidence>
<evidence type="ECO:0000313" key="3">
    <source>
        <dbReference type="Proteomes" id="UP000538929"/>
    </source>
</evidence>
<gene>
    <name evidence="2" type="ORF">FNQ90_11860</name>
</gene>
<keyword evidence="1" id="KW-0472">Membrane</keyword>
<sequence>MFEDFLSRLDGRRRLSFTVVPDEEPAHGEACEYVIAAHEFGYRVTSHRVAPSGAFRLDLVRDDHPAARERARRATDRFRDGCSWLPAPPDPSGYAVHPLRAGEALMALYEHHRWSPRARRVTALGITFFFLTAAVWCALDAVWFPWLTLALLIPPLPAAHWYLHGERRAGKPAREEAAVLRRYEAQWSRDEGATSTGGVPRP</sequence>
<name>A0A7W3Y1W3_9ACTN</name>
<keyword evidence="1" id="KW-1133">Transmembrane helix</keyword>
<proteinExistence type="predicted"/>
<organism evidence="2 3">
    <name type="scientific">Streptomyces alkaliphilus</name>
    <dbReference type="NCBI Taxonomy" id="1472722"/>
    <lineage>
        <taxon>Bacteria</taxon>
        <taxon>Bacillati</taxon>
        <taxon>Actinomycetota</taxon>
        <taxon>Actinomycetes</taxon>
        <taxon>Kitasatosporales</taxon>
        <taxon>Streptomycetaceae</taxon>
        <taxon>Streptomyces</taxon>
    </lineage>
</organism>
<protein>
    <submittedName>
        <fullName evidence="2">Uncharacterized protein</fullName>
    </submittedName>
</protein>
<evidence type="ECO:0000256" key="1">
    <source>
        <dbReference type="SAM" id="Phobius"/>
    </source>
</evidence>
<reference evidence="3" key="1">
    <citation type="submission" date="2019-10" db="EMBL/GenBank/DDBJ databases">
        <title>Streptomyces sp. nov., a novel actinobacterium isolated from alkaline environment.</title>
        <authorList>
            <person name="Golinska P."/>
        </authorList>
    </citation>
    <scope>NUCLEOTIDE SEQUENCE [LARGE SCALE GENOMIC DNA]</scope>
    <source>
        <strain evidence="3">DSM 42118</strain>
    </source>
</reference>
<feature type="transmembrane region" description="Helical" evidence="1">
    <location>
        <begin position="145"/>
        <end position="163"/>
    </location>
</feature>
<dbReference type="RefSeq" id="WP_182606354.1">
    <property type="nucleotide sequence ID" value="NZ_VKHT01000313.1"/>
</dbReference>
<accession>A0A7W3Y1W3</accession>
<dbReference type="Proteomes" id="UP000538929">
    <property type="component" value="Unassembled WGS sequence"/>
</dbReference>
<comment type="caution">
    <text evidence="2">The sequence shown here is derived from an EMBL/GenBank/DDBJ whole genome shotgun (WGS) entry which is preliminary data.</text>
</comment>
<dbReference type="EMBL" id="VKHT01000313">
    <property type="protein sequence ID" value="MBB0244781.1"/>
    <property type="molecule type" value="Genomic_DNA"/>
</dbReference>
<keyword evidence="1" id="KW-0812">Transmembrane</keyword>
<keyword evidence="3" id="KW-1185">Reference proteome</keyword>
<feature type="transmembrane region" description="Helical" evidence="1">
    <location>
        <begin position="121"/>
        <end position="139"/>
    </location>
</feature>